<comment type="similarity">
    <text evidence="2">Belongs to the SusD family.</text>
</comment>
<keyword evidence="3" id="KW-0732">Signal</keyword>
<dbReference type="Gene3D" id="1.25.40.390">
    <property type="match status" value="1"/>
</dbReference>
<dbReference type="InterPro" id="IPR033985">
    <property type="entry name" value="SusD-like_N"/>
</dbReference>
<evidence type="ECO:0000256" key="3">
    <source>
        <dbReference type="ARBA" id="ARBA00022729"/>
    </source>
</evidence>
<protein>
    <submittedName>
        <fullName evidence="8">SusD-like starch-binding protein associating with outer membrane</fullName>
    </submittedName>
</protein>
<dbReference type="RefSeq" id="WP_104420455.1">
    <property type="nucleotide sequence ID" value="NZ_PTJC01000006.1"/>
</dbReference>
<evidence type="ECO:0000313" key="8">
    <source>
        <dbReference type="EMBL" id="PPK85983.1"/>
    </source>
</evidence>
<dbReference type="Pfam" id="PF07980">
    <property type="entry name" value="SusD_RagB"/>
    <property type="match status" value="1"/>
</dbReference>
<comment type="caution">
    <text evidence="8">The sequence shown here is derived from an EMBL/GenBank/DDBJ whole genome shotgun (WGS) entry which is preliminary data.</text>
</comment>
<dbReference type="EMBL" id="PTJC01000006">
    <property type="protein sequence ID" value="PPK85983.1"/>
    <property type="molecule type" value="Genomic_DNA"/>
</dbReference>
<keyword evidence="5" id="KW-0998">Cell outer membrane</keyword>
<dbReference type="GO" id="GO:0009279">
    <property type="term" value="C:cell outer membrane"/>
    <property type="evidence" value="ECO:0007669"/>
    <property type="project" value="UniProtKB-SubCell"/>
</dbReference>
<evidence type="ECO:0000256" key="5">
    <source>
        <dbReference type="ARBA" id="ARBA00023237"/>
    </source>
</evidence>
<dbReference type="InterPro" id="IPR012944">
    <property type="entry name" value="SusD_RagB_dom"/>
</dbReference>
<dbReference type="Pfam" id="PF14322">
    <property type="entry name" value="SusD-like_3"/>
    <property type="match status" value="1"/>
</dbReference>
<dbReference type="OrthoDB" id="621570at2"/>
<dbReference type="SUPFAM" id="SSF48452">
    <property type="entry name" value="TPR-like"/>
    <property type="match status" value="1"/>
</dbReference>
<reference evidence="8 9" key="1">
    <citation type="submission" date="2018-02" db="EMBL/GenBank/DDBJ databases">
        <title>Genomic Encyclopedia of Archaeal and Bacterial Type Strains, Phase II (KMG-II): from individual species to whole genera.</title>
        <authorList>
            <person name="Goeker M."/>
        </authorList>
    </citation>
    <scope>NUCLEOTIDE SEQUENCE [LARGE SCALE GENOMIC DNA]</scope>
    <source>
        <strain evidence="8 9">DSM 29526</strain>
    </source>
</reference>
<feature type="domain" description="SusD-like N-terminal" evidence="7">
    <location>
        <begin position="48"/>
        <end position="232"/>
    </location>
</feature>
<name>A0A2S6I4A7_9BACT</name>
<proteinExistence type="inferred from homology"/>
<keyword evidence="4" id="KW-0472">Membrane</keyword>
<evidence type="ECO:0000256" key="1">
    <source>
        <dbReference type="ARBA" id="ARBA00004442"/>
    </source>
</evidence>
<accession>A0A2S6I4A7</accession>
<evidence type="ECO:0000256" key="4">
    <source>
        <dbReference type="ARBA" id="ARBA00023136"/>
    </source>
</evidence>
<feature type="domain" description="RagB/SusD" evidence="6">
    <location>
        <begin position="350"/>
        <end position="452"/>
    </location>
</feature>
<dbReference type="AlphaFoldDB" id="A0A2S6I4A7"/>
<sequence length="487" mass="53508">MQTSNIIVLAGLMVGFATGCTDFIEQPTPAQSLPSDAAFSDVPGLRTALVGAYDAVQDADFGAAGLAMNSSILSDNAEWRGSFPSYVEMYERQLTASNTEVTGFWEHAYEAINQANLVIRGVETIDDPNLTDDVAAQLRGEALFVRAMAHFELVRTYGLPYSESSSTNLGVPIMLSPTSTSGEITFPARNTVQEVYDAVISDLSAAQDLLDSEYEYGFASSTAATALLADVYFQQRNYEMAASLAGDVINAAGFDLTDVPQQPFFSEGSSEEIFAVVSTVQDNPGVNGSLATFHHVNGRGGDIVVNEDLLENGYEMIITEEMYDEAAGDSVVDLRAAVLTSNGIFNVEKYEDFANNADDLIYIRLATYYLMRAEALVRLNGINEESLELLNTIRNRSLRVVDEEGAATMNEDLFSYEEDDFDSAEELIDAIVLERRVELAFEPNRLNDLKRLMRDVRGLPYNSPKLVFPIPQRDLDANDQLVQNPEY</sequence>
<dbReference type="InterPro" id="IPR011990">
    <property type="entry name" value="TPR-like_helical_dom_sf"/>
</dbReference>
<organism evidence="8 9">
    <name type="scientific">Neolewinella xylanilytica</name>
    <dbReference type="NCBI Taxonomy" id="1514080"/>
    <lineage>
        <taxon>Bacteria</taxon>
        <taxon>Pseudomonadati</taxon>
        <taxon>Bacteroidota</taxon>
        <taxon>Saprospiria</taxon>
        <taxon>Saprospirales</taxon>
        <taxon>Lewinellaceae</taxon>
        <taxon>Neolewinella</taxon>
    </lineage>
</organism>
<comment type="subcellular location">
    <subcellularLocation>
        <location evidence="1">Cell outer membrane</location>
    </subcellularLocation>
</comment>
<evidence type="ECO:0000313" key="9">
    <source>
        <dbReference type="Proteomes" id="UP000237662"/>
    </source>
</evidence>
<gene>
    <name evidence="8" type="ORF">CLV84_2899</name>
</gene>
<keyword evidence="9" id="KW-1185">Reference proteome</keyword>
<evidence type="ECO:0000259" key="6">
    <source>
        <dbReference type="Pfam" id="PF07980"/>
    </source>
</evidence>
<dbReference type="Proteomes" id="UP000237662">
    <property type="component" value="Unassembled WGS sequence"/>
</dbReference>
<evidence type="ECO:0000256" key="2">
    <source>
        <dbReference type="ARBA" id="ARBA00006275"/>
    </source>
</evidence>
<evidence type="ECO:0000259" key="7">
    <source>
        <dbReference type="Pfam" id="PF14322"/>
    </source>
</evidence>